<sequence>MFERECDYLAFKANIHTQATYQFLDEMMAILYCYKLFVCRCV</sequence>
<dbReference type="EMBL" id="CP016414">
    <property type="protein sequence ID" value="ANU36761.1"/>
    <property type="molecule type" value="Genomic_DNA"/>
</dbReference>
<evidence type="ECO:0000313" key="2">
    <source>
        <dbReference type="Proteomes" id="UP000092528"/>
    </source>
</evidence>
<gene>
    <name evidence="1" type="ORF">VSVS05_01636</name>
</gene>
<organism evidence="1 2">
    <name type="scientific">Vibrio scophthalmi</name>
    <dbReference type="NCBI Taxonomy" id="45658"/>
    <lineage>
        <taxon>Bacteria</taxon>
        <taxon>Pseudomonadati</taxon>
        <taxon>Pseudomonadota</taxon>
        <taxon>Gammaproteobacteria</taxon>
        <taxon>Vibrionales</taxon>
        <taxon>Vibrionaceae</taxon>
        <taxon>Vibrio</taxon>
    </lineage>
</organism>
<reference evidence="1 2" key="1">
    <citation type="submission" date="2016-07" db="EMBL/GenBank/DDBJ databases">
        <title>Genome sequencing of Vibrio scophthalmi strain VS-05, an isolated from Paralichthys olivaceus.</title>
        <authorList>
            <person name="Han H.-J."/>
        </authorList>
    </citation>
    <scope>NUCLEOTIDE SEQUENCE [LARGE SCALE GENOMIC DNA]</scope>
    <source>
        <strain evidence="1 2">VS-05</strain>
    </source>
</reference>
<accession>A0A1C7FA46</accession>
<evidence type="ECO:0000313" key="1">
    <source>
        <dbReference type="EMBL" id="ANU36761.1"/>
    </source>
</evidence>
<protein>
    <submittedName>
        <fullName evidence="1">Uncharacterized protein</fullName>
    </submittedName>
</protein>
<proteinExistence type="predicted"/>
<dbReference type="AlphaFoldDB" id="A0A1C7FA46"/>
<name>A0A1C7FA46_9VIBR</name>
<keyword evidence="2" id="KW-1185">Reference proteome</keyword>
<dbReference type="Proteomes" id="UP000092528">
    <property type="component" value="Chromosome 1"/>
</dbReference>